<gene>
    <name evidence="1" type="primary">11</name>
    <name evidence="1" type="ORF">ANANSI_11</name>
</gene>
<evidence type="ECO:0000313" key="1">
    <source>
        <dbReference type="EMBL" id="ALY08537.1"/>
    </source>
</evidence>
<evidence type="ECO:0000313" key="2">
    <source>
        <dbReference type="Proteomes" id="UP000222515"/>
    </source>
</evidence>
<name>A0A0U3THZ2_9CAUD</name>
<accession>A0A0U3THZ2</accession>
<proteinExistence type="predicted"/>
<organism evidence="1 2">
    <name type="scientific">Arthrobacter phage Anansi</name>
    <dbReference type="NCBI Taxonomy" id="1772292"/>
    <lineage>
        <taxon>Viruses</taxon>
        <taxon>Duplodnaviria</taxon>
        <taxon>Heunggongvirae</taxon>
        <taxon>Uroviricota</taxon>
        <taxon>Caudoviricetes</taxon>
        <taxon>Amigovirus</taxon>
        <taxon>Amigovirus amigo</taxon>
    </lineage>
</organism>
<dbReference type="Proteomes" id="UP000222515">
    <property type="component" value="Segment"/>
</dbReference>
<dbReference type="EMBL" id="KU160639">
    <property type="protein sequence ID" value="ALY08537.1"/>
    <property type="molecule type" value="Genomic_DNA"/>
</dbReference>
<sequence>MQTHSGHCPKTIKGGQDSTCTCYRDNGQPKSFHENYDKFPVELDPNLGLHSAENL</sequence>
<protein>
    <submittedName>
        <fullName evidence="1">Uncharacterized protein</fullName>
    </submittedName>
</protein>
<reference evidence="1 2" key="1">
    <citation type="submission" date="2015-11" db="EMBL/GenBank/DDBJ databases">
        <authorList>
            <person name="Conboy A.J."/>
            <person name="Conboy D.B."/>
            <person name="Cross T."/>
            <person name="Afram P."/>
            <person name="Dunbar D."/>
            <person name="Schaff J.E."/>
            <person name="Dashiell C.L."/>
            <person name="Macialek J.A."/>
            <person name="Bradley K.W."/>
            <person name="Asai D.J."/>
            <person name="Bowman C.A."/>
            <person name="Russell D.A."/>
            <person name="Pope W.H."/>
            <person name="Jacobs-Sera D."/>
            <person name="Hendrix R.W."/>
            <person name="Hatfull G.F."/>
        </authorList>
    </citation>
    <scope>NUCLEOTIDE SEQUENCE [LARGE SCALE GENOMIC DNA]</scope>
</reference>